<keyword evidence="1" id="KW-0472">Membrane</keyword>
<reference evidence="3 4" key="1">
    <citation type="journal article" date="2018" name="Nat. Biotechnol.">
        <title>A standardized bacterial taxonomy based on genome phylogeny substantially revises the tree of life.</title>
        <authorList>
            <person name="Parks D.H."/>
            <person name="Chuvochina M."/>
            <person name="Waite D.W."/>
            <person name="Rinke C."/>
            <person name="Skarshewski A."/>
            <person name="Chaumeil P.A."/>
            <person name="Hugenholtz P."/>
        </authorList>
    </citation>
    <scope>NUCLEOTIDE SEQUENCE [LARGE SCALE GENOMIC DNA]</scope>
    <source>
        <strain evidence="3">UBA9375</strain>
    </source>
</reference>
<dbReference type="EMBL" id="DQAY01000135">
    <property type="protein sequence ID" value="HCO25731.1"/>
    <property type="molecule type" value="Genomic_DNA"/>
</dbReference>
<keyword evidence="1" id="KW-0812">Transmembrane</keyword>
<evidence type="ECO:0000256" key="1">
    <source>
        <dbReference type="SAM" id="Phobius"/>
    </source>
</evidence>
<evidence type="ECO:0000259" key="2">
    <source>
        <dbReference type="PROSITE" id="PS51352"/>
    </source>
</evidence>
<proteinExistence type="predicted"/>
<evidence type="ECO:0000313" key="3">
    <source>
        <dbReference type="EMBL" id="HCO25731.1"/>
    </source>
</evidence>
<dbReference type="AlphaFoldDB" id="A0A3D3RA49"/>
<keyword evidence="1" id="KW-1133">Transmembrane helix</keyword>
<gene>
    <name evidence="3" type="ORF">DIT97_22910</name>
</gene>
<dbReference type="PANTHER" id="PTHR43601:SF3">
    <property type="entry name" value="THIOREDOXIN, MITOCHONDRIAL"/>
    <property type="match status" value="1"/>
</dbReference>
<dbReference type="Proteomes" id="UP000263642">
    <property type="component" value="Unassembled WGS sequence"/>
</dbReference>
<accession>A0A3D3RA49</accession>
<dbReference type="InterPro" id="IPR036249">
    <property type="entry name" value="Thioredoxin-like_sf"/>
</dbReference>
<dbReference type="GO" id="GO:0045454">
    <property type="term" value="P:cell redox homeostasis"/>
    <property type="evidence" value="ECO:0007669"/>
    <property type="project" value="TreeGrafter"/>
</dbReference>
<dbReference type="PROSITE" id="PS51352">
    <property type="entry name" value="THIOREDOXIN_2"/>
    <property type="match status" value="1"/>
</dbReference>
<sequence length="202" mass="22186">MKDWHREVSFISLLGFGTVPSLFATQIEIQVSITVFQCSILSREVTSVSAYSYIFTLIVCGLTLLSGCNGSNATTKSSAVNLKPVPVVNASEFYELVQSSEEPVLVEFSVMTGCFRCNDMRPQVQQLRDDLRGRVEIVRMDYQSNQTLAASLGATVCPSYVLFSNGQPLWTQNYPSSGGLLSSKVSQQLTDNSQSPSENRSE</sequence>
<dbReference type="PANTHER" id="PTHR43601">
    <property type="entry name" value="THIOREDOXIN, MITOCHONDRIAL"/>
    <property type="match status" value="1"/>
</dbReference>
<dbReference type="CDD" id="cd02947">
    <property type="entry name" value="TRX_family"/>
    <property type="match status" value="1"/>
</dbReference>
<feature type="domain" description="Thioredoxin" evidence="2">
    <location>
        <begin position="64"/>
        <end position="195"/>
    </location>
</feature>
<organism evidence="3 4">
    <name type="scientific">Gimesia maris</name>
    <dbReference type="NCBI Taxonomy" id="122"/>
    <lineage>
        <taxon>Bacteria</taxon>
        <taxon>Pseudomonadati</taxon>
        <taxon>Planctomycetota</taxon>
        <taxon>Planctomycetia</taxon>
        <taxon>Planctomycetales</taxon>
        <taxon>Planctomycetaceae</taxon>
        <taxon>Gimesia</taxon>
    </lineage>
</organism>
<dbReference type="Pfam" id="PF00085">
    <property type="entry name" value="Thioredoxin"/>
    <property type="match status" value="1"/>
</dbReference>
<dbReference type="Gene3D" id="3.40.30.10">
    <property type="entry name" value="Glutaredoxin"/>
    <property type="match status" value="1"/>
</dbReference>
<protein>
    <recommendedName>
        <fullName evidence="2">Thioredoxin domain-containing protein</fullName>
    </recommendedName>
</protein>
<comment type="caution">
    <text evidence="3">The sequence shown here is derived from an EMBL/GenBank/DDBJ whole genome shotgun (WGS) entry which is preliminary data.</text>
</comment>
<dbReference type="InterPro" id="IPR013766">
    <property type="entry name" value="Thioredoxin_domain"/>
</dbReference>
<dbReference type="SUPFAM" id="SSF52833">
    <property type="entry name" value="Thioredoxin-like"/>
    <property type="match status" value="1"/>
</dbReference>
<evidence type="ECO:0000313" key="4">
    <source>
        <dbReference type="Proteomes" id="UP000263642"/>
    </source>
</evidence>
<name>A0A3D3RA49_9PLAN</name>
<feature type="transmembrane region" description="Helical" evidence="1">
    <location>
        <begin position="48"/>
        <end position="68"/>
    </location>
</feature>